<dbReference type="Proteomes" id="UP000023152">
    <property type="component" value="Unassembled WGS sequence"/>
</dbReference>
<reference evidence="2 3" key="1">
    <citation type="journal article" date="2013" name="Curr. Biol.">
        <title>The Genome of the Foraminiferan Reticulomyxa filosa.</title>
        <authorList>
            <person name="Glockner G."/>
            <person name="Hulsmann N."/>
            <person name="Schleicher M."/>
            <person name="Noegel A.A."/>
            <person name="Eichinger L."/>
            <person name="Gallinger C."/>
            <person name="Pawlowski J."/>
            <person name="Sierra R."/>
            <person name="Euteneuer U."/>
            <person name="Pillet L."/>
            <person name="Moustafa A."/>
            <person name="Platzer M."/>
            <person name="Groth M."/>
            <person name="Szafranski K."/>
            <person name="Schliwa M."/>
        </authorList>
    </citation>
    <scope>NUCLEOTIDE SEQUENCE [LARGE SCALE GENOMIC DNA]</scope>
</reference>
<feature type="region of interest" description="Disordered" evidence="1">
    <location>
        <begin position="57"/>
        <end position="77"/>
    </location>
</feature>
<dbReference type="EMBL" id="ASPP01000232">
    <property type="protein sequence ID" value="ETO36827.1"/>
    <property type="molecule type" value="Genomic_DNA"/>
</dbReference>
<evidence type="ECO:0000256" key="1">
    <source>
        <dbReference type="SAM" id="MobiDB-lite"/>
    </source>
</evidence>
<evidence type="ECO:0000313" key="2">
    <source>
        <dbReference type="EMBL" id="ETO36827.1"/>
    </source>
</evidence>
<comment type="caution">
    <text evidence="2">The sequence shown here is derived from an EMBL/GenBank/DDBJ whole genome shotgun (WGS) entry which is preliminary data.</text>
</comment>
<sequence>MREINQINDGVAMTTVSSTETLKLVKKIYEKQEEYHQEEIMRLGTEITSKMERTLAIGAGGTDSPQSLPLNDGRKKK</sequence>
<evidence type="ECO:0000313" key="3">
    <source>
        <dbReference type="Proteomes" id="UP000023152"/>
    </source>
</evidence>
<accession>X6PGL1</accession>
<organism evidence="2 3">
    <name type="scientific">Reticulomyxa filosa</name>
    <dbReference type="NCBI Taxonomy" id="46433"/>
    <lineage>
        <taxon>Eukaryota</taxon>
        <taxon>Sar</taxon>
        <taxon>Rhizaria</taxon>
        <taxon>Retaria</taxon>
        <taxon>Foraminifera</taxon>
        <taxon>Monothalamids</taxon>
        <taxon>Reticulomyxidae</taxon>
        <taxon>Reticulomyxa</taxon>
    </lineage>
</organism>
<proteinExistence type="predicted"/>
<feature type="non-terminal residue" evidence="2">
    <location>
        <position position="77"/>
    </location>
</feature>
<keyword evidence="3" id="KW-1185">Reference proteome</keyword>
<protein>
    <submittedName>
        <fullName evidence="2">Uncharacterized protein</fullName>
    </submittedName>
</protein>
<name>X6PGL1_RETFI</name>
<gene>
    <name evidence="2" type="ORF">RFI_00236</name>
</gene>
<dbReference type="AlphaFoldDB" id="X6PGL1"/>